<dbReference type="PANTHER" id="PTHR34406:SF1">
    <property type="entry name" value="PROTEIN YCEI"/>
    <property type="match status" value="1"/>
</dbReference>
<dbReference type="InterPro" id="IPR007372">
    <property type="entry name" value="Lipid/polyisoprenoid-bd_YceI"/>
</dbReference>
<proteinExistence type="predicted"/>
<name>A0A271J5W8_9BACT</name>
<dbReference type="SMART" id="SM00867">
    <property type="entry name" value="YceI"/>
    <property type="match status" value="1"/>
</dbReference>
<keyword evidence="3" id="KW-1185">Reference proteome</keyword>
<sequence length="192" mass="20361">MPAVPAGTYAIDPAHSRAEFRVRHLGISTVTGRFGDVSGTFTVGDDLGTLDATAVIDATTIDTGNEQRDGHLQSPDFFDVAQYPEITFQSTEVRPAEDGGFILVGDLTMHGVTRPVELEAEYIGSSSMGETQKVGFSARGEITRQDWGLTWAQTNEAGEALVGDEVELIIEVEADRQAETADAAPADTTAGA</sequence>
<evidence type="ECO:0000313" key="3">
    <source>
        <dbReference type="Proteomes" id="UP000216339"/>
    </source>
</evidence>
<dbReference type="InterPro" id="IPR036761">
    <property type="entry name" value="TTHA0802/YceI-like_sf"/>
</dbReference>
<protein>
    <recommendedName>
        <fullName evidence="1">Lipid/polyisoprenoid-binding YceI-like domain-containing protein</fullName>
    </recommendedName>
</protein>
<dbReference type="SUPFAM" id="SSF101874">
    <property type="entry name" value="YceI-like"/>
    <property type="match status" value="1"/>
</dbReference>
<dbReference type="EMBL" id="MQWD01000001">
    <property type="protein sequence ID" value="PAP78698.1"/>
    <property type="molecule type" value="Genomic_DNA"/>
</dbReference>
<dbReference type="Proteomes" id="UP000216339">
    <property type="component" value="Unassembled WGS sequence"/>
</dbReference>
<comment type="caution">
    <text evidence="2">The sequence shown here is derived from an EMBL/GenBank/DDBJ whole genome shotgun (WGS) entry which is preliminary data.</text>
</comment>
<dbReference type="Gene3D" id="2.40.128.110">
    <property type="entry name" value="Lipid/polyisoprenoid-binding, YceI-like"/>
    <property type="match status" value="1"/>
</dbReference>
<dbReference type="PANTHER" id="PTHR34406">
    <property type="entry name" value="PROTEIN YCEI"/>
    <property type="match status" value="1"/>
</dbReference>
<feature type="domain" description="Lipid/polyisoprenoid-binding YceI-like" evidence="1">
    <location>
        <begin position="8"/>
        <end position="175"/>
    </location>
</feature>
<gene>
    <name evidence="2" type="ORF">BSZ37_08110</name>
</gene>
<dbReference type="AlphaFoldDB" id="A0A271J5W8"/>
<organism evidence="2 3">
    <name type="scientific">Rubrivirga marina</name>
    <dbReference type="NCBI Taxonomy" id="1196024"/>
    <lineage>
        <taxon>Bacteria</taxon>
        <taxon>Pseudomonadati</taxon>
        <taxon>Rhodothermota</taxon>
        <taxon>Rhodothermia</taxon>
        <taxon>Rhodothermales</taxon>
        <taxon>Rubricoccaceae</taxon>
        <taxon>Rubrivirga</taxon>
    </lineage>
</organism>
<dbReference type="Pfam" id="PF04264">
    <property type="entry name" value="YceI"/>
    <property type="match status" value="1"/>
</dbReference>
<accession>A0A271J5W8</accession>
<evidence type="ECO:0000313" key="2">
    <source>
        <dbReference type="EMBL" id="PAP78698.1"/>
    </source>
</evidence>
<reference evidence="2 3" key="1">
    <citation type="submission" date="2016-11" db="EMBL/GenBank/DDBJ databases">
        <title>Study of marine rhodopsin-containing bacteria.</title>
        <authorList>
            <person name="Yoshizawa S."/>
            <person name="Kumagai Y."/>
            <person name="Kogure K."/>
        </authorList>
    </citation>
    <scope>NUCLEOTIDE SEQUENCE [LARGE SCALE GENOMIC DNA]</scope>
    <source>
        <strain evidence="2 3">SAORIC-28</strain>
    </source>
</reference>
<evidence type="ECO:0000259" key="1">
    <source>
        <dbReference type="SMART" id="SM00867"/>
    </source>
</evidence>